<organism evidence="7 8">
    <name type="scientific">Helicobacter hepaticus (strain ATCC 51449 / 3B1)</name>
    <dbReference type="NCBI Taxonomy" id="235279"/>
    <lineage>
        <taxon>Bacteria</taxon>
        <taxon>Pseudomonadati</taxon>
        <taxon>Campylobacterota</taxon>
        <taxon>Epsilonproteobacteria</taxon>
        <taxon>Campylobacterales</taxon>
        <taxon>Helicobacteraceae</taxon>
        <taxon>Helicobacter</taxon>
    </lineage>
</organism>
<dbReference type="SUPFAM" id="SSF52096">
    <property type="entry name" value="ClpP/crotonase"/>
    <property type="match status" value="1"/>
</dbReference>
<proteinExistence type="inferred from homology"/>
<dbReference type="Gene3D" id="3.90.226.10">
    <property type="entry name" value="2-enoyl-CoA Hydratase, Chain A, domain 1"/>
    <property type="match status" value="1"/>
</dbReference>
<dbReference type="GO" id="GO:0007165">
    <property type="term" value="P:signal transduction"/>
    <property type="evidence" value="ECO:0007669"/>
    <property type="project" value="TreeGrafter"/>
</dbReference>
<dbReference type="SUPFAM" id="SSF50156">
    <property type="entry name" value="PDZ domain-like"/>
    <property type="match status" value="1"/>
</dbReference>
<dbReference type="InterPro" id="IPR004447">
    <property type="entry name" value="Peptidase_S41A"/>
</dbReference>
<evidence type="ECO:0000256" key="5">
    <source>
        <dbReference type="RuleBase" id="RU004404"/>
    </source>
</evidence>
<dbReference type="InterPro" id="IPR055210">
    <property type="entry name" value="CtpA/B_N"/>
</dbReference>
<dbReference type="eggNOG" id="COG0793">
    <property type="taxonomic scope" value="Bacteria"/>
</dbReference>
<dbReference type="InterPro" id="IPR001478">
    <property type="entry name" value="PDZ"/>
</dbReference>
<dbReference type="HOGENOM" id="CLU_017295_1_1_7"/>
<feature type="domain" description="PDZ" evidence="6">
    <location>
        <begin position="124"/>
        <end position="183"/>
    </location>
</feature>
<dbReference type="SMART" id="SM00228">
    <property type="entry name" value="PDZ"/>
    <property type="match status" value="1"/>
</dbReference>
<dbReference type="Pfam" id="PF22694">
    <property type="entry name" value="CtpB_N-like"/>
    <property type="match status" value="1"/>
</dbReference>
<reference evidence="7 8" key="1">
    <citation type="journal article" date="2003" name="Proc. Natl. Acad. Sci. U.S.A.">
        <title>The complete genome sequence of the carcinogenic bacterium Helicobacter hepaticus.</title>
        <authorList>
            <person name="Suerbaum S."/>
            <person name="Josenhans C."/>
            <person name="Sterzenbach T."/>
            <person name="Drescher B."/>
            <person name="Brandt P."/>
            <person name="Bell M."/>
            <person name="Droege M."/>
            <person name="Fartmann B."/>
            <person name="Fischer H.-P."/>
            <person name="Ge Z."/>
            <person name="Hoerster A."/>
            <person name="Holland R."/>
            <person name="Klein K."/>
            <person name="Koenig J."/>
            <person name="Macko L."/>
            <person name="Mendz G.L."/>
            <person name="Nyakatura G."/>
            <person name="Schauer D.B."/>
            <person name="Shen Z."/>
            <person name="Weber J."/>
            <person name="Frosch M."/>
            <person name="Fox J.G."/>
        </authorList>
    </citation>
    <scope>NUCLEOTIDE SEQUENCE [LARGE SCALE GENOMIC DNA]</scope>
    <source>
        <strain evidence="8">ATCC 51449 / 3B1</strain>
    </source>
</reference>
<dbReference type="Pfam" id="PF03572">
    <property type="entry name" value="Peptidase_S41"/>
    <property type="match status" value="1"/>
</dbReference>
<dbReference type="NCBIfam" id="TIGR00225">
    <property type="entry name" value="prc"/>
    <property type="match status" value="1"/>
</dbReference>
<dbReference type="InterPro" id="IPR041489">
    <property type="entry name" value="PDZ_6"/>
</dbReference>
<dbReference type="GO" id="GO:0006508">
    <property type="term" value="P:proteolysis"/>
    <property type="evidence" value="ECO:0007669"/>
    <property type="project" value="UniProtKB-KW"/>
</dbReference>
<dbReference type="FunFam" id="3.90.226.10:FF:000029">
    <property type="entry name" value="Peptidase, S41 family"/>
    <property type="match status" value="1"/>
</dbReference>
<evidence type="ECO:0000256" key="4">
    <source>
        <dbReference type="ARBA" id="ARBA00022825"/>
    </source>
</evidence>
<dbReference type="Gene3D" id="3.30.750.44">
    <property type="match status" value="1"/>
</dbReference>
<sequence>MRPKRNMSTEFYITKAVSMMNKSRVVVAGIIVSLLASSALFVGLSADESHKAKPKVQEVNKLESFKKLRRIMAIVEESYVDELSLDEIVNKAIDGLLSNLDAHSNYLNKKKFDDLRANIDGEFGGIGITVGLKDGALTIIAPVDGTPGDKAGLKSGDVIVKVNDKSTIDMSIDDAVNLMRGTPRTKVELTIVRKGEAKPLNFSIVRDIIKMDFVKVRKIQDTDFAYVRVASFDKNVTRNVLSSLKQMGKVKGIVLDLRNNPGGALDQAVDLSRLFIKNGVIVTQKGRNKNDNVEYRATNAPYASVPIVVLVNGGSASASEIVAGALQDHKRAVLIGEQTFGKGSVQTFMQLDQNEGLKLTTAKYYLPSGRTIQAVGVTPDIIVYPGVAPENENSFSIKESDLKRHLQGELEKVNEQNTKTETASDDKKNITQAMIYQDIQLKSAIDVLKAWGVIGALNPNK</sequence>
<evidence type="ECO:0000313" key="7">
    <source>
        <dbReference type="EMBL" id="AAP78215.1"/>
    </source>
</evidence>
<evidence type="ECO:0000256" key="3">
    <source>
        <dbReference type="ARBA" id="ARBA00022801"/>
    </source>
</evidence>
<dbReference type="FunFam" id="2.30.42.10:FF:000063">
    <property type="entry name" value="Peptidase, S41 family"/>
    <property type="match status" value="1"/>
</dbReference>
<name>Q7VFQ7_HELHP</name>
<keyword evidence="2 5" id="KW-0645">Protease</keyword>
<dbReference type="GO" id="GO:0008236">
    <property type="term" value="F:serine-type peptidase activity"/>
    <property type="evidence" value="ECO:0007669"/>
    <property type="project" value="UniProtKB-KW"/>
</dbReference>
<dbReference type="Gene3D" id="2.30.42.10">
    <property type="match status" value="1"/>
</dbReference>
<dbReference type="Proteomes" id="UP000002495">
    <property type="component" value="Chromosome"/>
</dbReference>
<dbReference type="CDD" id="cd07560">
    <property type="entry name" value="Peptidase_S41_CPP"/>
    <property type="match status" value="1"/>
</dbReference>
<dbReference type="KEGG" id="hhe:HH_1618"/>
<keyword evidence="8" id="KW-1185">Reference proteome</keyword>
<dbReference type="PANTHER" id="PTHR32060">
    <property type="entry name" value="TAIL-SPECIFIC PROTEASE"/>
    <property type="match status" value="1"/>
</dbReference>
<evidence type="ECO:0000259" key="6">
    <source>
        <dbReference type="PROSITE" id="PS50106"/>
    </source>
</evidence>
<dbReference type="AlphaFoldDB" id="Q7VFQ7"/>
<dbReference type="InterPro" id="IPR029045">
    <property type="entry name" value="ClpP/crotonase-like_dom_sf"/>
</dbReference>
<dbReference type="SMART" id="SM00245">
    <property type="entry name" value="TSPc"/>
    <property type="match status" value="1"/>
</dbReference>
<comment type="similarity">
    <text evidence="1 5">Belongs to the peptidase S41A family.</text>
</comment>
<evidence type="ECO:0000256" key="2">
    <source>
        <dbReference type="ARBA" id="ARBA00022670"/>
    </source>
</evidence>
<dbReference type="GO" id="GO:0030288">
    <property type="term" value="C:outer membrane-bounded periplasmic space"/>
    <property type="evidence" value="ECO:0007669"/>
    <property type="project" value="TreeGrafter"/>
</dbReference>
<dbReference type="EMBL" id="AE017125">
    <property type="protein sequence ID" value="AAP78215.1"/>
    <property type="molecule type" value="Genomic_DNA"/>
</dbReference>
<keyword evidence="4 5" id="KW-0720">Serine protease</keyword>
<evidence type="ECO:0000313" key="8">
    <source>
        <dbReference type="Proteomes" id="UP000002495"/>
    </source>
</evidence>
<dbReference type="CDD" id="cd06782">
    <property type="entry name" value="cpPDZ_CPP-like"/>
    <property type="match status" value="1"/>
</dbReference>
<dbReference type="InterPro" id="IPR036034">
    <property type="entry name" value="PDZ_sf"/>
</dbReference>
<dbReference type="STRING" id="235279.HH_1618"/>
<keyword evidence="3 5" id="KW-0378">Hydrolase</keyword>
<dbReference type="InterPro" id="IPR005151">
    <property type="entry name" value="Tail-specific_protease"/>
</dbReference>
<protein>
    <submittedName>
        <fullName evidence="7">Protease</fullName>
    </submittedName>
</protein>
<dbReference type="PANTHER" id="PTHR32060:SF30">
    <property type="entry name" value="CARBOXY-TERMINAL PROCESSING PROTEASE CTPA"/>
    <property type="match status" value="1"/>
</dbReference>
<evidence type="ECO:0000256" key="1">
    <source>
        <dbReference type="ARBA" id="ARBA00009179"/>
    </source>
</evidence>
<dbReference type="PROSITE" id="PS50106">
    <property type="entry name" value="PDZ"/>
    <property type="match status" value="1"/>
</dbReference>
<gene>
    <name evidence="7" type="ordered locus">HH_1618</name>
</gene>
<accession>Q7VFQ7</accession>
<dbReference type="MEROPS" id="S41.004"/>
<dbReference type="Pfam" id="PF17820">
    <property type="entry name" value="PDZ_6"/>
    <property type="match status" value="1"/>
</dbReference>
<dbReference type="GO" id="GO:0004175">
    <property type="term" value="F:endopeptidase activity"/>
    <property type="evidence" value="ECO:0007669"/>
    <property type="project" value="TreeGrafter"/>
</dbReference>